<protein>
    <submittedName>
        <fullName evidence="1">Uncharacterized protein</fullName>
    </submittedName>
</protein>
<sequence length="248" mass="27228">MKFLLSLCLVVCLAVASLGSPIVENDSADAESYDSTTEQGSGSEDAASPETETREGRCFSGCLALDGIYNSFEQILKSNFGCVPNFITSNLMNQLTVIVLGREQVSIPPIAPVTTTTTTTETPVEPPPQGGCAIASKCWMWNNMMMGSEQVQFYDMKFSSSVLSGLFTTSVTRAYGKNADKTMQIQRYAMYRKGQNVKLDAPLKSVRVYRRSSLDKSCSSYLKVNANQKKNTPKKVMLSAFCKRVVHQ</sequence>
<dbReference type="Proteomes" id="UP001239111">
    <property type="component" value="Chromosome 1"/>
</dbReference>
<proteinExistence type="predicted"/>
<accession>A0ACC2PSX5</accession>
<name>A0ACC2PSX5_9HYME</name>
<gene>
    <name evidence="1" type="ORF">QAD02_022304</name>
</gene>
<evidence type="ECO:0000313" key="2">
    <source>
        <dbReference type="Proteomes" id="UP001239111"/>
    </source>
</evidence>
<dbReference type="EMBL" id="CM056741">
    <property type="protein sequence ID" value="KAJ8686510.1"/>
    <property type="molecule type" value="Genomic_DNA"/>
</dbReference>
<evidence type="ECO:0000313" key="1">
    <source>
        <dbReference type="EMBL" id="KAJ8686510.1"/>
    </source>
</evidence>
<keyword evidence="2" id="KW-1185">Reference proteome</keyword>
<comment type="caution">
    <text evidence="1">The sequence shown here is derived from an EMBL/GenBank/DDBJ whole genome shotgun (WGS) entry which is preliminary data.</text>
</comment>
<reference evidence="1" key="1">
    <citation type="submission" date="2023-04" db="EMBL/GenBank/DDBJ databases">
        <title>A chromosome-level genome assembly of the parasitoid wasp Eretmocerus hayati.</title>
        <authorList>
            <person name="Zhong Y."/>
            <person name="Liu S."/>
            <person name="Liu Y."/>
        </authorList>
    </citation>
    <scope>NUCLEOTIDE SEQUENCE</scope>
    <source>
        <strain evidence="1">ZJU_SS_LIU_2023</strain>
    </source>
</reference>
<organism evidence="1 2">
    <name type="scientific">Eretmocerus hayati</name>
    <dbReference type="NCBI Taxonomy" id="131215"/>
    <lineage>
        <taxon>Eukaryota</taxon>
        <taxon>Metazoa</taxon>
        <taxon>Ecdysozoa</taxon>
        <taxon>Arthropoda</taxon>
        <taxon>Hexapoda</taxon>
        <taxon>Insecta</taxon>
        <taxon>Pterygota</taxon>
        <taxon>Neoptera</taxon>
        <taxon>Endopterygota</taxon>
        <taxon>Hymenoptera</taxon>
        <taxon>Apocrita</taxon>
        <taxon>Proctotrupomorpha</taxon>
        <taxon>Chalcidoidea</taxon>
        <taxon>Aphelinidae</taxon>
        <taxon>Aphelininae</taxon>
        <taxon>Eretmocerus</taxon>
    </lineage>
</organism>